<evidence type="ECO:0008006" key="3">
    <source>
        <dbReference type="Google" id="ProtNLM"/>
    </source>
</evidence>
<dbReference type="Proteomes" id="UP000298138">
    <property type="component" value="Unassembled WGS sequence"/>
</dbReference>
<organism evidence="1 2">
    <name type="scientific">Ascodesmis nigricans</name>
    <dbReference type="NCBI Taxonomy" id="341454"/>
    <lineage>
        <taxon>Eukaryota</taxon>
        <taxon>Fungi</taxon>
        <taxon>Dikarya</taxon>
        <taxon>Ascomycota</taxon>
        <taxon>Pezizomycotina</taxon>
        <taxon>Pezizomycetes</taxon>
        <taxon>Pezizales</taxon>
        <taxon>Ascodesmidaceae</taxon>
        <taxon>Ascodesmis</taxon>
    </lineage>
</organism>
<reference evidence="1 2" key="1">
    <citation type="submission" date="2019-04" db="EMBL/GenBank/DDBJ databases">
        <title>Comparative genomics and transcriptomics to analyze fruiting body development in filamentous ascomycetes.</title>
        <authorList>
            <consortium name="DOE Joint Genome Institute"/>
            <person name="Lutkenhaus R."/>
            <person name="Traeger S."/>
            <person name="Breuer J."/>
            <person name="Kuo A."/>
            <person name="Lipzen A."/>
            <person name="Pangilinan J."/>
            <person name="Dilworth D."/>
            <person name="Sandor L."/>
            <person name="Poggeler S."/>
            <person name="Barry K."/>
            <person name="Grigoriev I.V."/>
            <person name="Nowrousian M."/>
        </authorList>
    </citation>
    <scope>NUCLEOTIDE SEQUENCE [LARGE SCALE GENOMIC DNA]</scope>
    <source>
        <strain evidence="1 2">CBS 389.68</strain>
    </source>
</reference>
<sequence length="146" mass="15162">MSHSPSPAAQPAEPTIQDHFMSLAAAPLAAHIADNSGQVILSTASCPRQSLALQSLSQAYIVAHDTATRMGLGQPLRVTLTTNNGTAVIQTGVIEPGKEDDSIVASVVAPEEKMAEARVASWGVDNVSKVVSKVLTEGKTTVPRHG</sequence>
<dbReference type="InterPro" id="IPR035186">
    <property type="entry name" value="DUF5308"/>
</dbReference>
<gene>
    <name evidence="1" type="ORF">EX30DRAFT_372972</name>
</gene>
<evidence type="ECO:0000313" key="1">
    <source>
        <dbReference type="EMBL" id="TGZ79675.1"/>
    </source>
</evidence>
<dbReference type="AlphaFoldDB" id="A0A4V3SIE3"/>
<accession>A0A4V3SIE3</accession>
<dbReference type="EMBL" id="ML220130">
    <property type="protein sequence ID" value="TGZ79675.1"/>
    <property type="molecule type" value="Genomic_DNA"/>
</dbReference>
<proteinExistence type="predicted"/>
<dbReference type="InParanoid" id="A0A4V3SIE3"/>
<protein>
    <recommendedName>
        <fullName evidence="3">Roadblock/LAMTOR2 domain-containing protein</fullName>
    </recommendedName>
</protein>
<dbReference type="Pfam" id="PF17233">
    <property type="entry name" value="DUF5308"/>
    <property type="match status" value="1"/>
</dbReference>
<evidence type="ECO:0000313" key="2">
    <source>
        <dbReference type="Proteomes" id="UP000298138"/>
    </source>
</evidence>
<dbReference type="OrthoDB" id="5305418at2759"/>
<keyword evidence="2" id="KW-1185">Reference proteome</keyword>
<name>A0A4V3SIE3_9PEZI</name>